<evidence type="ECO:0000313" key="3">
    <source>
        <dbReference type="EMBL" id="KAF9334705.1"/>
    </source>
</evidence>
<feature type="region of interest" description="Disordered" evidence="1">
    <location>
        <begin position="388"/>
        <end position="533"/>
    </location>
</feature>
<name>A0A9P5VP05_9FUNG</name>
<reference evidence="3" key="1">
    <citation type="journal article" date="2020" name="Fungal Divers.">
        <title>Resolving the Mortierellaceae phylogeny through synthesis of multi-gene phylogenetics and phylogenomics.</title>
        <authorList>
            <person name="Vandepol N."/>
            <person name="Liber J."/>
            <person name="Desiro A."/>
            <person name="Na H."/>
            <person name="Kennedy M."/>
            <person name="Barry K."/>
            <person name="Grigoriev I.V."/>
            <person name="Miller A.N."/>
            <person name="O'Donnell K."/>
            <person name="Stajich J.E."/>
            <person name="Bonito G."/>
        </authorList>
    </citation>
    <scope>NUCLEOTIDE SEQUENCE</scope>
    <source>
        <strain evidence="3">NVP1</strain>
    </source>
</reference>
<feature type="compositionally biased region" description="Low complexity" evidence="1">
    <location>
        <begin position="338"/>
        <end position="351"/>
    </location>
</feature>
<feature type="transmembrane region" description="Helical" evidence="2">
    <location>
        <begin position="362"/>
        <end position="383"/>
    </location>
</feature>
<keyword evidence="2" id="KW-0472">Membrane</keyword>
<evidence type="ECO:0000313" key="4">
    <source>
        <dbReference type="Proteomes" id="UP000696485"/>
    </source>
</evidence>
<dbReference type="EMBL" id="JAAAUY010000134">
    <property type="protein sequence ID" value="KAF9334705.1"/>
    <property type="molecule type" value="Genomic_DNA"/>
</dbReference>
<keyword evidence="2" id="KW-1133">Transmembrane helix</keyword>
<dbReference type="AlphaFoldDB" id="A0A9P5VP05"/>
<accession>A0A9P5VP05</accession>
<gene>
    <name evidence="3" type="ORF">BG006_001680</name>
</gene>
<feature type="region of interest" description="Disordered" evidence="1">
    <location>
        <begin position="327"/>
        <end position="359"/>
    </location>
</feature>
<feature type="compositionally biased region" description="Low complexity" evidence="1">
    <location>
        <begin position="405"/>
        <end position="425"/>
    </location>
</feature>
<feature type="compositionally biased region" description="Polar residues" evidence="1">
    <location>
        <begin position="484"/>
        <end position="533"/>
    </location>
</feature>
<evidence type="ECO:0008006" key="5">
    <source>
        <dbReference type="Google" id="ProtNLM"/>
    </source>
</evidence>
<evidence type="ECO:0000256" key="2">
    <source>
        <dbReference type="SAM" id="Phobius"/>
    </source>
</evidence>
<sequence length="533" mass="56076">MSVSVPAFKNACIAPSRTGSSVFLVGVSAAQEGRLEAYSVNLANINTPTASFLGNQTDDTAWSSTAVKACIPYPGNTANANSPFLVQQFGTKSFLTHVYSNGTIEPSSWFNNTGYVSPKLFSLTGAVGVFDWIVAVSNRTSFTTNSPWNALRLNSTGPSLGANLDYILTTYPTGNPLVSVGTYVAASNTPVQGYHVVFDTAGGGVIYQTLNSASLADTDRIMTLSNPVDIDMGGIKLTTNVIPVTMVGVGYLLDQASDGSTALYSITPSTSNKLTRVALTGNVPPFSPSMVATAMNANIVLYGSSSSSGISAVFNIFDTVSKGWNGPGLVAPPPPPSSSAAPGPSTTAKPGQNNSDSKSSTGAIIGGIAGAAVFIALVAFLLIRHRRKKNQTPPPAPSKEEGITQQQNYVQPQQEQQLQQQYNGQFYVPGKDFPSPQQQTSPQLFQAQSQPGHSPNQGYNYTPPTLTAVHQGQGQPQIFRPQSELHSQGGYSQASYSPSAGAVSPQTPYTPTTVVASPQYHHQNQAQYQGYAP</sequence>
<evidence type="ECO:0000256" key="1">
    <source>
        <dbReference type="SAM" id="MobiDB-lite"/>
    </source>
</evidence>
<comment type="caution">
    <text evidence="3">The sequence shown here is derived from an EMBL/GenBank/DDBJ whole genome shotgun (WGS) entry which is preliminary data.</text>
</comment>
<protein>
    <recommendedName>
        <fullName evidence="5">Transmembrane protein</fullName>
    </recommendedName>
</protein>
<feature type="compositionally biased region" description="Polar residues" evidence="1">
    <location>
        <begin position="435"/>
        <end position="476"/>
    </location>
</feature>
<organism evidence="3 4">
    <name type="scientific">Podila minutissima</name>
    <dbReference type="NCBI Taxonomy" id="64525"/>
    <lineage>
        <taxon>Eukaryota</taxon>
        <taxon>Fungi</taxon>
        <taxon>Fungi incertae sedis</taxon>
        <taxon>Mucoromycota</taxon>
        <taxon>Mortierellomycotina</taxon>
        <taxon>Mortierellomycetes</taxon>
        <taxon>Mortierellales</taxon>
        <taxon>Mortierellaceae</taxon>
        <taxon>Podila</taxon>
    </lineage>
</organism>
<proteinExistence type="predicted"/>
<keyword evidence="4" id="KW-1185">Reference proteome</keyword>
<keyword evidence="2" id="KW-0812">Transmembrane</keyword>
<dbReference type="Proteomes" id="UP000696485">
    <property type="component" value="Unassembled WGS sequence"/>
</dbReference>